<feature type="compositionally biased region" description="Polar residues" evidence="1">
    <location>
        <begin position="172"/>
        <end position="181"/>
    </location>
</feature>
<name>A0AAV1FEP1_XYRNO</name>
<keyword evidence="3" id="KW-1185">Reference proteome</keyword>
<reference evidence="2" key="1">
    <citation type="submission" date="2023-08" db="EMBL/GenBank/DDBJ databases">
        <authorList>
            <person name="Alioto T."/>
            <person name="Alioto T."/>
            <person name="Gomez Garrido J."/>
        </authorList>
    </citation>
    <scope>NUCLEOTIDE SEQUENCE</scope>
</reference>
<feature type="compositionally biased region" description="Polar residues" evidence="1">
    <location>
        <begin position="155"/>
        <end position="164"/>
    </location>
</feature>
<evidence type="ECO:0000313" key="2">
    <source>
        <dbReference type="EMBL" id="CAJ1059578.1"/>
    </source>
</evidence>
<evidence type="ECO:0000256" key="1">
    <source>
        <dbReference type="SAM" id="MobiDB-lite"/>
    </source>
</evidence>
<dbReference type="EMBL" id="OY660870">
    <property type="protein sequence ID" value="CAJ1059578.1"/>
    <property type="molecule type" value="Genomic_DNA"/>
</dbReference>
<feature type="compositionally biased region" description="Basic and acidic residues" evidence="1">
    <location>
        <begin position="94"/>
        <end position="107"/>
    </location>
</feature>
<dbReference type="Proteomes" id="UP001178508">
    <property type="component" value="Chromosome 7"/>
</dbReference>
<protein>
    <submittedName>
        <fullName evidence="2">Uncharacterized protein</fullName>
    </submittedName>
</protein>
<accession>A0AAV1FEP1</accession>
<feature type="region of interest" description="Disordered" evidence="1">
    <location>
        <begin position="94"/>
        <end position="187"/>
    </location>
</feature>
<evidence type="ECO:0000313" key="3">
    <source>
        <dbReference type="Proteomes" id="UP001178508"/>
    </source>
</evidence>
<gene>
    <name evidence="2" type="ORF">XNOV1_A012720</name>
</gene>
<organism evidence="2 3">
    <name type="scientific">Xyrichtys novacula</name>
    <name type="common">Pearly razorfish</name>
    <name type="synonym">Hemipteronotus novacula</name>
    <dbReference type="NCBI Taxonomy" id="13765"/>
    <lineage>
        <taxon>Eukaryota</taxon>
        <taxon>Metazoa</taxon>
        <taxon>Chordata</taxon>
        <taxon>Craniata</taxon>
        <taxon>Vertebrata</taxon>
        <taxon>Euteleostomi</taxon>
        <taxon>Actinopterygii</taxon>
        <taxon>Neopterygii</taxon>
        <taxon>Teleostei</taxon>
        <taxon>Neoteleostei</taxon>
        <taxon>Acanthomorphata</taxon>
        <taxon>Eupercaria</taxon>
        <taxon>Labriformes</taxon>
        <taxon>Labridae</taxon>
        <taxon>Xyrichtys</taxon>
    </lineage>
</organism>
<proteinExistence type="predicted"/>
<dbReference type="AlphaFoldDB" id="A0AAV1FEP1"/>
<sequence length="187" mass="21012">MTPSVRPSVPRSSLFQTCVSCSRPEVEQSYFGALVLELHSCLMTAFSCSSARVWICRKPQRHAGPETRCPDTAETFPLRVLQNPSEHELLMFSKSHPDRNSEFRSESLTETETGFLEHAGPETCQRSERPHTGSKTNTSDPPPPSASLPGYLRPDSSSRIQTMQRRQEDPSSRSVLTWTRSGDNRDM</sequence>